<dbReference type="InterPro" id="IPR013783">
    <property type="entry name" value="Ig-like_fold"/>
</dbReference>
<organism evidence="3 4">
    <name type="scientific">Prevotella pectinovora</name>
    <dbReference type="NCBI Taxonomy" id="1602169"/>
    <lineage>
        <taxon>Bacteria</taxon>
        <taxon>Pseudomonadati</taxon>
        <taxon>Bacteroidota</taxon>
        <taxon>Bacteroidia</taxon>
        <taxon>Bacteroidales</taxon>
        <taxon>Prevotellaceae</taxon>
        <taxon>Prevotella</taxon>
    </lineage>
</organism>
<dbReference type="SUPFAM" id="SSF50969">
    <property type="entry name" value="YVTN repeat-like/Quinoprotein amine dehydrogenase"/>
    <property type="match status" value="1"/>
</dbReference>
<dbReference type="CDD" id="cd00063">
    <property type="entry name" value="FN3"/>
    <property type="match status" value="1"/>
</dbReference>
<dbReference type="InterPro" id="IPR036116">
    <property type="entry name" value="FN3_sf"/>
</dbReference>
<dbReference type="PROSITE" id="PS50853">
    <property type="entry name" value="FN3"/>
    <property type="match status" value="1"/>
</dbReference>
<keyword evidence="4" id="KW-1185">Reference proteome</keyword>
<dbReference type="InterPro" id="IPR011044">
    <property type="entry name" value="Quino_amine_DH_bsu"/>
</dbReference>
<accession>A0A0D0IW94</accession>
<dbReference type="NCBIfam" id="NF038128">
    <property type="entry name" value="choice_anch_J"/>
    <property type="match status" value="1"/>
</dbReference>
<dbReference type="AlphaFoldDB" id="A0A0D0IW94"/>
<feature type="signal peptide" evidence="1">
    <location>
        <begin position="1"/>
        <end position="23"/>
    </location>
</feature>
<evidence type="ECO:0000313" key="4">
    <source>
        <dbReference type="Proteomes" id="UP000032046"/>
    </source>
</evidence>
<reference evidence="3 4" key="1">
    <citation type="submission" date="2015-01" db="EMBL/GenBank/DDBJ databases">
        <title>Comparative genomics of non-oral Prevotella species.</title>
        <authorList>
            <person name="Accetto T."/>
            <person name="Nograsek B."/>
            <person name="Avgustin G."/>
        </authorList>
    </citation>
    <scope>NUCLEOTIDE SEQUENCE [LARGE SCALE GENOMIC DNA]</scope>
    <source>
        <strain evidence="3 4">P5-119</strain>
    </source>
</reference>
<dbReference type="Proteomes" id="UP000032046">
    <property type="component" value="Unassembled WGS sequence"/>
</dbReference>
<dbReference type="STRING" id="1602171.ST44_02010"/>
<comment type="caution">
    <text evidence="3">The sequence shown here is derived from an EMBL/GenBank/DDBJ whole genome shotgun (WGS) entry which is preliminary data.</text>
</comment>
<protein>
    <recommendedName>
        <fullName evidence="2">Fibronectin type-III domain-containing protein</fullName>
    </recommendedName>
</protein>
<name>A0A0D0IW94_9BACT</name>
<dbReference type="SMART" id="SM00060">
    <property type="entry name" value="FN3"/>
    <property type="match status" value="2"/>
</dbReference>
<dbReference type="InterPro" id="IPR003961">
    <property type="entry name" value="FN3_dom"/>
</dbReference>
<feature type="domain" description="Fibronectin type-III" evidence="2">
    <location>
        <begin position="280"/>
        <end position="380"/>
    </location>
</feature>
<dbReference type="Gene3D" id="2.60.120.200">
    <property type="match status" value="1"/>
</dbReference>
<sequence length="723" mass="79285">MVTMKRKLLLFWVAVALSATVLASPVSHKKMYGFFLNNQALSGYGYSEFYMDDLDNATLIYPYSNSVGIFAGACADNVFYACEYVFNQYGPQASNFIAYDLVTGKKTEIGPWTDETDVSLKLQDMTYDYTTQTMYAVGYQYGESALYTMNLTTGQLTKVAPLATICGTIAANKKGELYAVGTNGKLYLVNKKDGALAEICDTHYKGMASNQSMEFDRSNGLLYWASCTISEDGGRDTYMLQIDLSKDPVEITNIGVVGIYSALLSLYIPFVEGGDDAPAAPTEVKVTPDANGKLSATISWKNPMKTFAGNDLDHIKSVVVLRNNEPVATIDATEPGAEMTYTDIAMEKDGPCRYSIYAVNEAGEGEHGEAFAYVGHDWPGHVGNMTVTVDDGCASATLTWSPADEGFNGGYFDPEGQTYKIVRMPDETTLVEGLTDNTFTDKSARRLGRYSYTVTACNQYGESETKVPGTYVLGNALDLPVSQDFSDLTYFLNQWQAVDANNDGFTWTYYSPYGYYQFGNTLVCVEYMLNPTVGMAEQDADEWLITPPMKFEADKVYQVRVNARSISTETLDVTLGCRNTVEAQSVVGSMTVEPTDGEPMPTTDYIVRLPEGIEGVNCIGLHLNSTLPLDNYSYLQIAGITIEEAAGSGICNVNAEEQVECHGHNITLPECSEKTTVYDVVGRKLTTTCDRTISTANLTEGVYLLRVTMTGGRQKTFKIHVSK</sequence>
<dbReference type="Gene3D" id="2.60.40.10">
    <property type="entry name" value="Immunoglobulins"/>
    <property type="match status" value="2"/>
</dbReference>
<keyword evidence="1" id="KW-0732">Signal</keyword>
<evidence type="ECO:0000256" key="1">
    <source>
        <dbReference type="SAM" id="SignalP"/>
    </source>
</evidence>
<feature type="chain" id="PRO_5002212569" description="Fibronectin type-III domain-containing protein" evidence="1">
    <location>
        <begin position="24"/>
        <end position="723"/>
    </location>
</feature>
<evidence type="ECO:0000313" key="3">
    <source>
        <dbReference type="EMBL" id="KIP64440.1"/>
    </source>
</evidence>
<gene>
    <name evidence="3" type="ORF">ST44_02010</name>
</gene>
<evidence type="ECO:0000259" key="2">
    <source>
        <dbReference type="PROSITE" id="PS50853"/>
    </source>
</evidence>
<proteinExistence type="predicted"/>
<dbReference type="EMBL" id="JXQK01000020">
    <property type="protein sequence ID" value="KIP64440.1"/>
    <property type="molecule type" value="Genomic_DNA"/>
</dbReference>
<dbReference type="SUPFAM" id="SSF49265">
    <property type="entry name" value="Fibronectin type III"/>
    <property type="match status" value="1"/>
</dbReference>